<feature type="domain" description="Orn/DAP/Arg decarboxylase 2 N-terminal" evidence="3">
    <location>
        <begin position="63"/>
        <end position="265"/>
    </location>
</feature>
<dbReference type="InterPro" id="IPR009006">
    <property type="entry name" value="Ala_racemase/Decarboxylase_C"/>
</dbReference>
<dbReference type="SUPFAM" id="SSF51419">
    <property type="entry name" value="PLP-binding barrel"/>
    <property type="match status" value="1"/>
</dbReference>
<dbReference type="EMBL" id="CP106679">
    <property type="protein sequence ID" value="UXP33017.1"/>
    <property type="molecule type" value="Genomic_DNA"/>
</dbReference>
<dbReference type="Pfam" id="PF02784">
    <property type="entry name" value="Orn_Arg_deC_N"/>
    <property type="match status" value="1"/>
</dbReference>
<dbReference type="InterPro" id="IPR029066">
    <property type="entry name" value="PLP-binding_barrel"/>
</dbReference>
<dbReference type="Gene3D" id="2.40.37.10">
    <property type="entry name" value="Lyase, Ornithine Decarboxylase, Chain A, domain 1"/>
    <property type="match status" value="1"/>
</dbReference>
<protein>
    <submittedName>
        <fullName evidence="4">Y4yA family PLP-dependent enzyme</fullName>
    </submittedName>
</protein>
<reference evidence="4" key="1">
    <citation type="submission" date="2022-09" db="EMBL/GenBank/DDBJ databases">
        <title>Comparative genomics and taxonomic characterization of three novel marine species of genus Reichenbachiella exhibiting antioxidant and polysaccharide degradation activities.</title>
        <authorList>
            <person name="Muhammad N."/>
            <person name="Lee Y.-J."/>
            <person name="Ko J."/>
            <person name="Kim S.-G."/>
        </authorList>
    </citation>
    <scope>NUCLEOTIDE SEQUENCE</scope>
    <source>
        <strain evidence="4">BKB1-1</strain>
    </source>
</reference>
<evidence type="ECO:0000259" key="3">
    <source>
        <dbReference type="Pfam" id="PF02784"/>
    </source>
</evidence>
<sequence>MKSKTPNVMCQTIVDPLPKLTPTLHSWIQSFLGETNLHQQLVTDYGSPLNLHHVDPFIENYQAYAKVIESFGLSHLVFFARKANKCKVFVNTAKNHGFGVDTASFEELNQCLSMGVDPAKLVLTAAIKTNDVLVLAIKNQVLIVVDNQDEIDAIKNLAASMNIVARVALRVSGFLINGEKMYSRFGFDINQIETVVTEYVCTTQHLSYQGMHFHLNGYEIEERVAAFDQLFDVVDSISAMGLSTKFIDMGGGFLTNYLEREEEWNHFQAELKLALAGERSPITFQNNGLGYSWSNGTIEGQLLTYPYYNPTPKEHMLRQILESPTAHGTVAQGLVDRNIELRLEPGRSLVDQTGITLAKVVFRKRDSNGDLLVGLEMNKTQLCSSSADFLLDPILIPINRKESVETDSVENAYLVGAYCLETDVLLKRKIAFPSLPQIGDLVCFPNTAGYMMHFYESQSHLFELAENLIISTNPTGLSAFKVSMEK</sequence>
<evidence type="ECO:0000313" key="4">
    <source>
        <dbReference type="EMBL" id="UXP33017.1"/>
    </source>
</evidence>
<dbReference type="InterPro" id="IPR022644">
    <property type="entry name" value="De-COase2_N"/>
</dbReference>
<name>A0ABY6CR89_9BACT</name>
<proteinExistence type="predicted"/>
<keyword evidence="5" id="KW-1185">Reference proteome</keyword>
<organism evidence="4 5">
    <name type="scientific">Reichenbachiella agarivorans</name>
    <dbReference type="NCBI Taxonomy" id="2979464"/>
    <lineage>
        <taxon>Bacteria</taxon>
        <taxon>Pseudomonadati</taxon>
        <taxon>Bacteroidota</taxon>
        <taxon>Cytophagia</taxon>
        <taxon>Cytophagales</taxon>
        <taxon>Reichenbachiellaceae</taxon>
        <taxon>Reichenbachiella</taxon>
    </lineage>
</organism>
<dbReference type="PANTHER" id="PTHR43727:SF2">
    <property type="entry name" value="GROUP IV DECARBOXYLASE"/>
    <property type="match status" value="1"/>
</dbReference>
<dbReference type="SUPFAM" id="SSF50621">
    <property type="entry name" value="Alanine racemase C-terminal domain-like"/>
    <property type="match status" value="1"/>
</dbReference>
<dbReference type="PROSITE" id="PS00878">
    <property type="entry name" value="ODR_DC_2_1"/>
    <property type="match status" value="1"/>
</dbReference>
<dbReference type="Proteomes" id="UP001065174">
    <property type="component" value="Chromosome"/>
</dbReference>
<dbReference type="InterPro" id="IPR042152">
    <property type="entry name" value="Y4yA-like"/>
</dbReference>
<dbReference type="Gene3D" id="3.20.20.10">
    <property type="entry name" value="Alanine racemase"/>
    <property type="match status" value="1"/>
</dbReference>
<evidence type="ECO:0000313" key="5">
    <source>
        <dbReference type="Proteomes" id="UP001065174"/>
    </source>
</evidence>
<dbReference type="InterPro" id="IPR022653">
    <property type="entry name" value="De-COase2_pyr-phos_BS"/>
</dbReference>
<comment type="cofactor">
    <cofactor evidence="1">
        <name>pyridoxal 5'-phosphate</name>
        <dbReference type="ChEBI" id="CHEBI:597326"/>
    </cofactor>
</comment>
<dbReference type="PANTHER" id="PTHR43727">
    <property type="entry name" value="DIAMINOPIMELATE DECARBOXYLASE"/>
    <property type="match status" value="1"/>
</dbReference>
<accession>A0ABY6CR89</accession>
<evidence type="ECO:0000256" key="2">
    <source>
        <dbReference type="ARBA" id="ARBA00022898"/>
    </source>
</evidence>
<keyword evidence="2" id="KW-0663">Pyridoxal phosphate</keyword>
<evidence type="ECO:0000256" key="1">
    <source>
        <dbReference type="ARBA" id="ARBA00001933"/>
    </source>
</evidence>
<gene>
    <name evidence="4" type="ORF">N6H18_03480</name>
</gene>
<dbReference type="RefSeq" id="WP_262310448.1">
    <property type="nucleotide sequence ID" value="NZ_CP106679.1"/>
</dbReference>
<dbReference type="CDD" id="cd06842">
    <property type="entry name" value="PLPDE_III_Y4yA_like"/>
    <property type="match status" value="1"/>
</dbReference>